<feature type="transmembrane region" description="Helical" evidence="1">
    <location>
        <begin position="62"/>
        <end position="79"/>
    </location>
</feature>
<feature type="transmembrane region" description="Helical" evidence="1">
    <location>
        <begin position="226"/>
        <end position="250"/>
    </location>
</feature>
<feature type="transmembrane region" description="Helical" evidence="1">
    <location>
        <begin position="454"/>
        <end position="475"/>
    </location>
</feature>
<evidence type="ECO:0000313" key="3">
    <source>
        <dbReference type="Proteomes" id="UP000307440"/>
    </source>
</evidence>
<proteinExistence type="predicted"/>
<keyword evidence="1" id="KW-0472">Membrane</keyword>
<feature type="transmembrane region" description="Helical" evidence="1">
    <location>
        <begin position="20"/>
        <end position="41"/>
    </location>
</feature>
<evidence type="ECO:0000313" key="2">
    <source>
        <dbReference type="EMBL" id="TFK23862.1"/>
    </source>
</evidence>
<feature type="transmembrane region" description="Helical" evidence="1">
    <location>
        <begin position="424"/>
        <end position="442"/>
    </location>
</feature>
<organism evidence="2 3">
    <name type="scientific">Coprinopsis marcescibilis</name>
    <name type="common">Agaric fungus</name>
    <name type="synonym">Psathyrella marcescibilis</name>
    <dbReference type="NCBI Taxonomy" id="230819"/>
    <lineage>
        <taxon>Eukaryota</taxon>
        <taxon>Fungi</taxon>
        <taxon>Dikarya</taxon>
        <taxon>Basidiomycota</taxon>
        <taxon>Agaricomycotina</taxon>
        <taxon>Agaricomycetes</taxon>
        <taxon>Agaricomycetidae</taxon>
        <taxon>Agaricales</taxon>
        <taxon>Agaricineae</taxon>
        <taxon>Psathyrellaceae</taxon>
        <taxon>Coprinopsis</taxon>
    </lineage>
</organism>
<feature type="transmembrane region" description="Helical" evidence="1">
    <location>
        <begin position="183"/>
        <end position="205"/>
    </location>
</feature>
<feature type="transmembrane region" description="Helical" evidence="1">
    <location>
        <begin position="333"/>
        <end position="352"/>
    </location>
</feature>
<reference evidence="2 3" key="1">
    <citation type="journal article" date="2019" name="Nat. Ecol. Evol.">
        <title>Megaphylogeny resolves global patterns of mushroom evolution.</title>
        <authorList>
            <person name="Varga T."/>
            <person name="Krizsan K."/>
            <person name="Foldi C."/>
            <person name="Dima B."/>
            <person name="Sanchez-Garcia M."/>
            <person name="Sanchez-Ramirez S."/>
            <person name="Szollosi G.J."/>
            <person name="Szarkandi J.G."/>
            <person name="Papp V."/>
            <person name="Albert L."/>
            <person name="Andreopoulos W."/>
            <person name="Angelini C."/>
            <person name="Antonin V."/>
            <person name="Barry K.W."/>
            <person name="Bougher N.L."/>
            <person name="Buchanan P."/>
            <person name="Buyck B."/>
            <person name="Bense V."/>
            <person name="Catcheside P."/>
            <person name="Chovatia M."/>
            <person name="Cooper J."/>
            <person name="Damon W."/>
            <person name="Desjardin D."/>
            <person name="Finy P."/>
            <person name="Geml J."/>
            <person name="Haridas S."/>
            <person name="Hughes K."/>
            <person name="Justo A."/>
            <person name="Karasinski D."/>
            <person name="Kautmanova I."/>
            <person name="Kiss B."/>
            <person name="Kocsube S."/>
            <person name="Kotiranta H."/>
            <person name="LaButti K.M."/>
            <person name="Lechner B.E."/>
            <person name="Liimatainen K."/>
            <person name="Lipzen A."/>
            <person name="Lukacs Z."/>
            <person name="Mihaltcheva S."/>
            <person name="Morgado L.N."/>
            <person name="Niskanen T."/>
            <person name="Noordeloos M.E."/>
            <person name="Ohm R.A."/>
            <person name="Ortiz-Santana B."/>
            <person name="Ovrebo C."/>
            <person name="Racz N."/>
            <person name="Riley R."/>
            <person name="Savchenko A."/>
            <person name="Shiryaev A."/>
            <person name="Soop K."/>
            <person name="Spirin V."/>
            <person name="Szebenyi C."/>
            <person name="Tomsovsky M."/>
            <person name="Tulloss R.E."/>
            <person name="Uehling J."/>
            <person name="Grigoriev I.V."/>
            <person name="Vagvolgyi C."/>
            <person name="Papp T."/>
            <person name="Martin F.M."/>
            <person name="Miettinen O."/>
            <person name="Hibbett D.S."/>
            <person name="Nagy L.G."/>
        </authorList>
    </citation>
    <scope>NUCLEOTIDE SEQUENCE [LARGE SCALE GENOMIC DNA]</scope>
    <source>
        <strain evidence="2 3">CBS 121175</strain>
    </source>
</reference>
<sequence length="500" mass="54458">MTLLIIPAADDVAFGPIINSWVAGVLCHTASVGVQATLVTLSISATISGPWSKEARGARWKCVALVSALLFLSVFVLALDGKNIAETLHLHQKPDYTQQDLDSIIPLWTWGCSLLALGAMQIIGDGILVWRCYTVWAQNRRVVMIPALILLLSLFSGLASVVLHVLDGVNPGAYNTPLLVCEISYMLLSVVTAAAATGLICFRLIRVDRQTRALSSISDRRPYTRVMTILLESALPFTLCGVFAAVARAIEYGTENPDPIVFPISMFSTSLWTVFCGLGPTLIVYRASSTDSQVNTTSQERGSQRTLPPLSFGRRQDESYSTQMGVEARRKGLEAVTGAASVILDILTQLDFGSLETLFLACQVSYMLFSVGTAVLATGLICFRLITTKRETKILPRYAYNSDRKETNNGVYTRAIRVLVESELPFTFCGVLAAILFAVAYAGDDSQSNSSPSASLFSVSLWIIFCGMGPTLMVYRANTSETHAHHTPYNQEDLPTLIQQ</sequence>
<dbReference type="EMBL" id="ML210210">
    <property type="protein sequence ID" value="TFK23862.1"/>
    <property type="molecule type" value="Genomic_DNA"/>
</dbReference>
<keyword evidence="3" id="KW-1185">Reference proteome</keyword>
<protein>
    <submittedName>
        <fullName evidence="2">Uncharacterized protein</fullName>
    </submittedName>
</protein>
<keyword evidence="1" id="KW-1133">Transmembrane helix</keyword>
<dbReference type="Proteomes" id="UP000307440">
    <property type="component" value="Unassembled WGS sequence"/>
</dbReference>
<dbReference type="OrthoDB" id="3265004at2759"/>
<feature type="transmembrane region" description="Helical" evidence="1">
    <location>
        <begin position="364"/>
        <end position="387"/>
    </location>
</feature>
<dbReference type="AlphaFoldDB" id="A0A5C3KTL2"/>
<feature type="transmembrane region" description="Helical" evidence="1">
    <location>
        <begin position="262"/>
        <end position="285"/>
    </location>
</feature>
<evidence type="ECO:0000256" key="1">
    <source>
        <dbReference type="SAM" id="Phobius"/>
    </source>
</evidence>
<keyword evidence="1" id="KW-0812">Transmembrane</keyword>
<feature type="transmembrane region" description="Helical" evidence="1">
    <location>
        <begin position="142"/>
        <end position="163"/>
    </location>
</feature>
<feature type="transmembrane region" description="Helical" evidence="1">
    <location>
        <begin position="107"/>
        <end position="130"/>
    </location>
</feature>
<name>A0A5C3KTL2_COPMA</name>
<gene>
    <name evidence="2" type="ORF">FA15DRAFT_705053</name>
</gene>
<accession>A0A5C3KTL2</accession>